<gene>
    <name evidence="1" type="ORF">LIER_20167</name>
</gene>
<evidence type="ECO:0000313" key="1">
    <source>
        <dbReference type="EMBL" id="GAA0164567.1"/>
    </source>
</evidence>
<dbReference type="Proteomes" id="UP001454036">
    <property type="component" value="Unassembled WGS sequence"/>
</dbReference>
<organism evidence="1 2">
    <name type="scientific">Lithospermum erythrorhizon</name>
    <name type="common">Purple gromwell</name>
    <name type="synonym">Lithospermum officinale var. erythrorhizon</name>
    <dbReference type="NCBI Taxonomy" id="34254"/>
    <lineage>
        <taxon>Eukaryota</taxon>
        <taxon>Viridiplantae</taxon>
        <taxon>Streptophyta</taxon>
        <taxon>Embryophyta</taxon>
        <taxon>Tracheophyta</taxon>
        <taxon>Spermatophyta</taxon>
        <taxon>Magnoliopsida</taxon>
        <taxon>eudicotyledons</taxon>
        <taxon>Gunneridae</taxon>
        <taxon>Pentapetalae</taxon>
        <taxon>asterids</taxon>
        <taxon>lamiids</taxon>
        <taxon>Boraginales</taxon>
        <taxon>Boraginaceae</taxon>
        <taxon>Boraginoideae</taxon>
        <taxon>Lithospermeae</taxon>
        <taxon>Lithospermum</taxon>
    </lineage>
</organism>
<proteinExistence type="predicted"/>
<protein>
    <submittedName>
        <fullName evidence="1">Uncharacterized protein</fullName>
    </submittedName>
</protein>
<accession>A0AAV3QNJ1</accession>
<name>A0AAV3QNJ1_LITER</name>
<sequence length="76" mass="8285">MLNWANYFAGSEEHSIEVRLQLAEAERDNGGKGVVMGLESVVVGKEEGEAIVCVVCQDSVHVGELVKKLPCRRGEE</sequence>
<keyword evidence="2" id="KW-1185">Reference proteome</keyword>
<dbReference type="AlphaFoldDB" id="A0AAV3QNJ1"/>
<comment type="caution">
    <text evidence="1">The sequence shown here is derived from an EMBL/GenBank/DDBJ whole genome shotgun (WGS) entry which is preliminary data.</text>
</comment>
<dbReference type="EMBL" id="BAABME010005090">
    <property type="protein sequence ID" value="GAA0164567.1"/>
    <property type="molecule type" value="Genomic_DNA"/>
</dbReference>
<reference evidence="1 2" key="1">
    <citation type="submission" date="2024-01" db="EMBL/GenBank/DDBJ databases">
        <title>The complete chloroplast genome sequence of Lithospermum erythrorhizon: insights into the phylogenetic relationship among Boraginaceae species and the maternal lineages of purple gromwells.</title>
        <authorList>
            <person name="Okada T."/>
            <person name="Watanabe K."/>
        </authorList>
    </citation>
    <scope>NUCLEOTIDE SEQUENCE [LARGE SCALE GENOMIC DNA]</scope>
</reference>
<evidence type="ECO:0000313" key="2">
    <source>
        <dbReference type="Proteomes" id="UP001454036"/>
    </source>
</evidence>